<keyword evidence="2 4" id="KW-0808">Transferase</keyword>
<evidence type="ECO:0000256" key="5">
    <source>
        <dbReference type="RuleBase" id="RU000416"/>
    </source>
</evidence>
<dbReference type="GO" id="GO:0032259">
    <property type="term" value="P:methylation"/>
    <property type="evidence" value="ECO:0007669"/>
    <property type="project" value="UniProtKB-KW"/>
</dbReference>
<comment type="caution">
    <text evidence="6">The sequence shown here is derived from an EMBL/GenBank/DDBJ whole genome shotgun (WGS) entry which is preliminary data.</text>
</comment>
<protein>
    <recommendedName>
        <fullName evidence="8">DNA (cytosine-5-)-methyltransferase</fullName>
    </recommendedName>
</protein>
<dbReference type="InterPro" id="IPR050750">
    <property type="entry name" value="C5-MTase"/>
</dbReference>
<name>A0AAD5X833_9FUNG</name>
<dbReference type="Gene3D" id="3.90.120.10">
    <property type="entry name" value="DNA Methylase, subunit A, domain 2"/>
    <property type="match status" value="1"/>
</dbReference>
<dbReference type="SUPFAM" id="SSF53335">
    <property type="entry name" value="S-adenosyl-L-methionine-dependent methyltransferases"/>
    <property type="match status" value="1"/>
</dbReference>
<dbReference type="GO" id="GO:0008168">
    <property type="term" value="F:methyltransferase activity"/>
    <property type="evidence" value="ECO:0007669"/>
    <property type="project" value="UniProtKB-KW"/>
</dbReference>
<dbReference type="AlphaFoldDB" id="A0AAD5X833"/>
<dbReference type="PROSITE" id="PS51679">
    <property type="entry name" value="SAM_MT_C5"/>
    <property type="match status" value="1"/>
</dbReference>
<evidence type="ECO:0000313" key="7">
    <source>
        <dbReference type="Proteomes" id="UP001211907"/>
    </source>
</evidence>
<proteinExistence type="inferred from homology"/>
<dbReference type="NCBIfam" id="TIGR00675">
    <property type="entry name" value="dcm"/>
    <property type="match status" value="1"/>
</dbReference>
<sequence>MLAVHVSSLAAVSIDELFSSKEYLSEISTQNIPPKIAEIKHFLCSKLISNTIQWIPNLRVRSKLCVFLGGKVDDSAYKPIPEKVVHFSRNDVKFRFVELFAGIGGFRVALDALGGQCVFASEINDAARKTYIANFGKEVSVDNKNERRPVLVGDITEIEAAEIPDHDILTAGFPCQSFCKVGDLTALNGIRGELFFDIIRILKTKKPKSFILENVENLVTMESGSVFSRISESLTRNAGYYIHHAVIDAVSYTPQTRARVYIVGFLLAADSARFEFPVPPTARPILRSILDSTSSSSLILNLRQMEKLQASYTFGKNPMWRIADVNGAARTLMGSYKSGFSMYSEFVRISASIDGTEERKPKRVKGREDDGVINSNDKNEDEEFVLRFYSVRECAKIMGFPDSYRFDGKAPGVFYHQLGNAVVPPVIENIGKQVLKALKI</sequence>
<dbReference type="EMBL" id="JADGJH010002556">
    <property type="protein sequence ID" value="KAJ3096929.1"/>
    <property type="molecule type" value="Genomic_DNA"/>
</dbReference>
<organism evidence="6 7">
    <name type="scientific">Physocladia obscura</name>
    <dbReference type="NCBI Taxonomy" id="109957"/>
    <lineage>
        <taxon>Eukaryota</taxon>
        <taxon>Fungi</taxon>
        <taxon>Fungi incertae sedis</taxon>
        <taxon>Chytridiomycota</taxon>
        <taxon>Chytridiomycota incertae sedis</taxon>
        <taxon>Chytridiomycetes</taxon>
        <taxon>Chytridiales</taxon>
        <taxon>Chytriomycetaceae</taxon>
        <taxon>Physocladia</taxon>
    </lineage>
</organism>
<comment type="similarity">
    <text evidence="4 5">Belongs to the class I-like SAM-binding methyltransferase superfamily. C5-methyltransferase family.</text>
</comment>
<feature type="active site" evidence="4">
    <location>
        <position position="175"/>
    </location>
</feature>
<dbReference type="CDD" id="cd00315">
    <property type="entry name" value="Cyt_C5_DNA_methylase"/>
    <property type="match status" value="1"/>
</dbReference>
<keyword evidence="7" id="KW-1185">Reference proteome</keyword>
<evidence type="ECO:0000256" key="3">
    <source>
        <dbReference type="ARBA" id="ARBA00022691"/>
    </source>
</evidence>
<gene>
    <name evidence="6" type="ORF">HK100_005468</name>
</gene>
<dbReference type="InterPro" id="IPR029063">
    <property type="entry name" value="SAM-dependent_MTases_sf"/>
</dbReference>
<dbReference type="InterPro" id="IPR001525">
    <property type="entry name" value="C5_MeTfrase"/>
</dbReference>
<keyword evidence="1 4" id="KW-0489">Methyltransferase</keyword>
<dbReference type="Gene3D" id="3.40.50.150">
    <property type="entry name" value="Vaccinia Virus protein VP39"/>
    <property type="match status" value="1"/>
</dbReference>
<reference evidence="6" key="1">
    <citation type="submission" date="2020-05" db="EMBL/GenBank/DDBJ databases">
        <title>Phylogenomic resolution of chytrid fungi.</title>
        <authorList>
            <person name="Stajich J.E."/>
            <person name="Amses K."/>
            <person name="Simmons R."/>
            <person name="Seto K."/>
            <person name="Myers J."/>
            <person name="Bonds A."/>
            <person name="Quandt C.A."/>
            <person name="Barry K."/>
            <person name="Liu P."/>
            <person name="Grigoriev I."/>
            <person name="Longcore J.E."/>
            <person name="James T.Y."/>
        </authorList>
    </citation>
    <scope>NUCLEOTIDE SEQUENCE</scope>
    <source>
        <strain evidence="6">JEL0513</strain>
    </source>
</reference>
<dbReference type="Pfam" id="PF00145">
    <property type="entry name" value="DNA_methylase"/>
    <property type="match status" value="1"/>
</dbReference>
<evidence type="ECO:0008006" key="8">
    <source>
        <dbReference type="Google" id="ProtNLM"/>
    </source>
</evidence>
<evidence type="ECO:0000313" key="6">
    <source>
        <dbReference type="EMBL" id="KAJ3096929.1"/>
    </source>
</evidence>
<accession>A0AAD5X833</accession>
<evidence type="ECO:0000256" key="4">
    <source>
        <dbReference type="PROSITE-ProRule" id="PRU01016"/>
    </source>
</evidence>
<evidence type="ECO:0000256" key="1">
    <source>
        <dbReference type="ARBA" id="ARBA00022603"/>
    </source>
</evidence>
<keyword evidence="3 4" id="KW-0949">S-adenosyl-L-methionine</keyword>
<dbReference type="PANTHER" id="PTHR46098:SF1">
    <property type="entry name" value="TRNA (CYTOSINE(38)-C(5))-METHYLTRANSFERASE"/>
    <property type="match status" value="1"/>
</dbReference>
<evidence type="ECO:0000256" key="2">
    <source>
        <dbReference type="ARBA" id="ARBA00022679"/>
    </source>
</evidence>
<dbReference type="PRINTS" id="PR00105">
    <property type="entry name" value="C5METTRFRASE"/>
</dbReference>
<dbReference type="PANTHER" id="PTHR46098">
    <property type="entry name" value="TRNA (CYTOSINE(38)-C(5))-METHYLTRANSFERASE"/>
    <property type="match status" value="1"/>
</dbReference>
<dbReference type="Proteomes" id="UP001211907">
    <property type="component" value="Unassembled WGS sequence"/>
</dbReference>